<evidence type="ECO:0000313" key="6">
    <source>
        <dbReference type="EMBL" id="PVZ65777.1"/>
    </source>
</evidence>
<dbReference type="RefSeq" id="WP_116688457.1">
    <property type="nucleotide sequence ID" value="NZ_CAWNYD010000009.1"/>
</dbReference>
<gene>
    <name evidence="6" type="ORF">DC094_17730</name>
</gene>
<dbReference type="EMBL" id="QDDL01000009">
    <property type="protein sequence ID" value="PVZ65777.1"/>
    <property type="molecule type" value="Genomic_DNA"/>
</dbReference>
<protein>
    <recommendedName>
        <fullName evidence="2">Curli production assembly/transport component CsgF</fullName>
    </recommendedName>
</protein>
<sequence>MKNRSQIKQRFVTPLLGISLLGFLASAQAGQLTWHPVNPNFGGSPLNGSQLLSNAQAQSRHKSPSSSGYKQRSALDRFTDSLESRLLSQLLTGVGDGKTGSLSTDDFLVAIEEIDGVLQVVVTDLATDETTIIEVNGLISD</sequence>
<evidence type="ECO:0000256" key="4">
    <source>
        <dbReference type="SAM" id="MobiDB-lite"/>
    </source>
</evidence>
<feature type="chain" id="PRO_5015956269" description="Curli production assembly/transport component CsgF" evidence="5">
    <location>
        <begin position="30"/>
        <end position="141"/>
    </location>
</feature>
<dbReference type="Proteomes" id="UP000244906">
    <property type="component" value="Unassembled WGS sequence"/>
</dbReference>
<dbReference type="Pfam" id="PF10614">
    <property type="entry name" value="CsgF"/>
    <property type="match status" value="1"/>
</dbReference>
<evidence type="ECO:0000256" key="2">
    <source>
        <dbReference type="ARBA" id="ARBA00014031"/>
    </source>
</evidence>
<dbReference type="OrthoDB" id="1443407at2"/>
<name>A0A2V1GSC6_9GAMM</name>
<evidence type="ECO:0000256" key="1">
    <source>
        <dbReference type="ARBA" id="ARBA00003989"/>
    </source>
</evidence>
<evidence type="ECO:0000256" key="3">
    <source>
        <dbReference type="ARBA" id="ARBA00022729"/>
    </source>
</evidence>
<accession>A0A2V1GSC6</accession>
<keyword evidence="7" id="KW-1185">Reference proteome</keyword>
<feature type="signal peptide" evidence="5">
    <location>
        <begin position="1"/>
        <end position="29"/>
    </location>
</feature>
<keyword evidence="3 5" id="KW-0732">Signal</keyword>
<feature type="compositionally biased region" description="Polar residues" evidence="4">
    <location>
        <begin position="46"/>
        <end position="70"/>
    </location>
</feature>
<reference evidence="6 7" key="1">
    <citation type="submission" date="2018-04" db="EMBL/GenBank/DDBJ databases">
        <title>Thalassorhabdus spongiae gen. nov., sp. nov., isolated from a marine sponge in South-West Iceland.</title>
        <authorList>
            <person name="Knobloch S."/>
            <person name="Daussin A."/>
            <person name="Johannsson R."/>
            <person name="Marteinsson V.T."/>
        </authorList>
    </citation>
    <scope>NUCLEOTIDE SEQUENCE [LARGE SCALE GENOMIC DNA]</scope>
    <source>
        <strain evidence="6 7">Hp12</strain>
    </source>
</reference>
<evidence type="ECO:0000256" key="5">
    <source>
        <dbReference type="SAM" id="SignalP"/>
    </source>
</evidence>
<organism evidence="6 7">
    <name type="scientific">Pelagibaculum spongiae</name>
    <dbReference type="NCBI Taxonomy" id="2080658"/>
    <lineage>
        <taxon>Bacteria</taxon>
        <taxon>Pseudomonadati</taxon>
        <taxon>Pseudomonadota</taxon>
        <taxon>Gammaproteobacteria</taxon>
        <taxon>Oceanospirillales</taxon>
        <taxon>Pelagibaculum</taxon>
    </lineage>
</organism>
<feature type="region of interest" description="Disordered" evidence="4">
    <location>
        <begin position="45"/>
        <end position="74"/>
    </location>
</feature>
<proteinExistence type="predicted"/>
<dbReference type="InterPro" id="IPR018893">
    <property type="entry name" value="T8SS_CsgF"/>
</dbReference>
<comment type="caution">
    <text evidence="6">The sequence shown here is derived from an EMBL/GenBank/DDBJ whole genome shotgun (WGS) entry which is preliminary data.</text>
</comment>
<comment type="function">
    <text evidence="1">May be involved in the biogenesis of curli organelles.</text>
</comment>
<dbReference type="AlphaFoldDB" id="A0A2V1GSC6"/>
<evidence type="ECO:0000313" key="7">
    <source>
        <dbReference type="Proteomes" id="UP000244906"/>
    </source>
</evidence>